<evidence type="ECO:0000313" key="11">
    <source>
        <dbReference type="Proteomes" id="UP000009007"/>
    </source>
</evidence>
<dbReference type="NCBIfam" id="NF001453">
    <property type="entry name" value="PRK00312.1"/>
    <property type="match status" value="1"/>
</dbReference>
<evidence type="ECO:0000256" key="4">
    <source>
        <dbReference type="ARBA" id="ARBA00022603"/>
    </source>
</evidence>
<keyword evidence="6 9" id="KW-0949">S-adenosyl-L-methionine</keyword>
<keyword evidence="3 9" id="KW-0963">Cytoplasm</keyword>
<dbReference type="InterPro" id="IPR000682">
    <property type="entry name" value="PCMT"/>
</dbReference>
<protein>
    <recommendedName>
        <fullName evidence="9">Protein-L-isoaspartate O-methyltransferase</fullName>
        <ecNumber evidence="9">2.1.1.77</ecNumber>
    </recommendedName>
    <alternativeName>
        <fullName evidence="9">L-isoaspartyl protein carboxyl methyltransferase</fullName>
    </alternativeName>
    <alternativeName>
        <fullName evidence="9">Protein L-isoaspartyl methyltransferase</fullName>
    </alternativeName>
    <alternativeName>
        <fullName evidence="9">Protein-beta-aspartate methyltransferase</fullName>
        <shortName evidence="9">PIMT</shortName>
    </alternativeName>
</protein>
<evidence type="ECO:0000313" key="10">
    <source>
        <dbReference type="EMBL" id="CDM26141.1"/>
    </source>
</evidence>
<keyword evidence="5 9" id="KW-0808">Transferase</keyword>
<dbReference type="EC" id="2.1.1.77" evidence="9"/>
<dbReference type="AlphaFoldDB" id="W6PQX1"/>
<dbReference type="KEGG" id="mbg:BN140_3032"/>
<name>W6PQX1_METBM</name>
<dbReference type="PANTHER" id="PTHR11579">
    <property type="entry name" value="PROTEIN-L-ISOASPARTATE O-METHYLTRANSFERASE"/>
    <property type="match status" value="1"/>
</dbReference>
<organism evidence="10 11">
    <name type="scientific">Methanoculleus bourgensis (strain ATCC 43281 / DSM 3045 / OCM 15 / MS2)</name>
    <name type="common">Methanogenium bourgense</name>
    <dbReference type="NCBI Taxonomy" id="1201294"/>
    <lineage>
        <taxon>Archaea</taxon>
        <taxon>Methanobacteriati</taxon>
        <taxon>Methanobacteriota</taxon>
        <taxon>Stenosarchaea group</taxon>
        <taxon>Methanomicrobia</taxon>
        <taxon>Methanomicrobiales</taxon>
        <taxon>Methanomicrobiaceae</taxon>
        <taxon>Methanoculleus</taxon>
    </lineage>
</organism>
<dbReference type="HAMAP" id="MF_00090">
    <property type="entry name" value="PIMT"/>
    <property type="match status" value="1"/>
</dbReference>
<evidence type="ECO:0000256" key="7">
    <source>
        <dbReference type="ARBA" id="ARBA00025330"/>
    </source>
</evidence>
<dbReference type="GO" id="GO:0005737">
    <property type="term" value="C:cytoplasm"/>
    <property type="evidence" value="ECO:0007669"/>
    <property type="project" value="UniProtKB-SubCell"/>
</dbReference>
<feature type="active site" evidence="9">
    <location>
        <position position="69"/>
    </location>
</feature>
<dbReference type="PANTHER" id="PTHR11579:SF0">
    <property type="entry name" value="PROTEIN-L-ISOASPARTATE(D-ASPARTATE) O-METHYLTRANSFERASE"/>
    <property type="match status" value="1"/>
</dbReference>
<comment type="similarity">
    <text evidence="2 9">Belongs to the methyltransferase superfamily. L-isoaspartyl/D-aspartyl protein methyltransferase family.</text>
</comment>
<keyword evidence="4 9" id="KW-0489">Methyltransferase</keyword>
<comment type="subcellular location">
    <subcellularLocation>
        <location evidence="1 9">Cytoplasm</location>
    </subcellularLocation>
</comment>
<dbReference type="RefSeq" id="WP_024265401.1">
    <property type="nucleotide sequence ID" value="NC_018227.2"/>
</dbReference>
<comment type="function">
    <text evidence="7 9">Catalyzes the methyl esterification of L-isoaspartyl residues in peptides and proteins that result from spontaneous decomposition of normal L-aspartyl and L-asparaginyl residues. It plays a role in the repair and/or degradation of damaged proteins.</text>
</comment>
<evidence type="ECO:0000256" key="6">
    <source>
        <dbReference type="ARBA" id="ARBA00022691"/>
    </source>
</evidence>
<dbReference type="STRING" id="1201294.BN140_3032"/>
<dbReference type="FunFam" id="3.40.50.150:FF:000010">
    <property type="entry name" value="Protein-L-isoaspartate O-methyltransferase"/>
    <property type="match status" value="1"/>
</dbReference>
<dbReference type="GO" id="GO:0030091">
    <property type="term" value="P:protein repair"/>
    <property type="evidence" value="ECO:0007669"/>
    <property type="project" value="UniProtKB-UniRule"/>
</dbReference>
<dbReference type="Gene3D" id="3.40.50.150">
    <property type="entry name" value="Vaccinia Virus protein VP39"/>
    <property type="match status" value="1"/>
</dbReference>
<dbReference type="PROSITE" id="PS01279">
    <property type="entry name" value="PCMT"/>
    <property type="match status" value="1"/>
</dbReference>
<dbReference type="GeneID" id="18506901"/>
<reference evidence="11" key="1">
    <citation type="journal article" date="2012" name="J. Bacteriol.">
        <title>Complete genome sequence of the hydrogenotrophic, methanogenic archaeon Methanoculleus bourgensis strain MS2T, isolated from a sewage sludge digester.</title>
        <authorList>
            <person name="Maus I."/>
            <person name="Wibberg D."/>
            <person name="Stantscheff R."/>
            <person name="Eikmeyer F.G."/>
            <person name="Seffner A."/>
            <person name="Boelter J."/>
            <person name="Szczepanowski R."/>
            <person name="Blom J."/>
            <person name="Jaenicke S."/>
            <person name="Konig H."/>
            <person name="Puhler A."/>
            <person name="Schluter A."/>
        </authorList>
    </citation>
    <scope>NUCLEOTIDE SEQUENCE [LARGE SCALE GENOMIC DNA]</scope>
    <source>
        <strain evidence="11">ATCC 43281 / DSM 3045 / OCM 15 / MS2</strain>
    </source>
</reference>
<dbReference type="EMBL" id="HE964772">
    <property type="protein sequence ID" value="CDM26141.1"/>
    <property type="molecule type" value="Genomic_DNA"/>
</dbReference>
<comment type="catalytic activity">
    <reaction evidence="8 9">
        <text>[protein]-L-isoaspartate + S-adenosyl-L-methionine = [protein]-L-isoaspartate alpha-methyl ester + S-adenosyl-L-homocysteine</text>
        <dbReference type="Rhea" id="RHEA:12705"/>
        <dbReference type="Rhea" id="RHEA-COMP:12143"/>
        <dbReference type="Rhea" id="RHEA-COMP:12144"/>
        <dbReference type="ChEBI" id="CHEBI:57856"/>
        <dbReference type="ChEBI" id="CHEBI:59789"/>
        <dbReference type="ChEBI" id="CHEBI:90596"/>
        <dbReference type="ChEBI" id="CHEBI:90598"/>
        <dbReference type="EC" id="2.1.1.77"/>
    </reaction>
</comment>
<dbReference type="CDD" id="cd02440">
    <property type="entry name" value="AdoMet_MTases"/>
    <property type="match status" value="1"/>
</dbReference>
<dbReference type="GO" id="GO:0004719">
    <property type="term" value="F:protein-L-isoaspartate (D-aspartate) O-methyltransferase activity"/>
    <property type="evidence" value="ECO:0007669"/>
    <property type="project" value="UniProtKB-UniRule"/>
</dbReference>
<evidence type="ECO:0000256" key="3">
    <source>
        <dbReference type="ARBA" id="ARBA00022490"/>
    </source>
</evidence>
<dbReference type="Proteomes" id="UP000009007">
    <property type="component" value="Chromosome I"/>
</dbReference>
<sequence length="225" mass="24449">MRDDMTGTDRFTREREEMVEFQVRARGVRDERVLAAMRKVPRHLFVPKGFERAAYEDRPLPIGEGQTISQPYIVAVMTEQLELQPEDRVLEVGTGSGYQAALLAELAGSVISIERLASLADQAHKNLARAGVTGVQVVVGDGTEGYSPEAPYDAIIVTAASPGIPQPLIDQLAEGGRLIAPVGPRECQDLIKLVKRKGRVESIPLGGVCFVPLIGQFGWRGEDSS</sequence>
<dbReference type="HOGENOM" id="CLU_055432_2_0_2"/>
<evidence type="ECO:0000256" key="9">
    <source>
        <dbReference type="HAMAP-Rule" id="MF_00090"/>
    </source>
</evidence>
<dbReference type="NCBIfam" id="TIGR00080">
    <property type="entry name" value="pimt"/>
    <property type="match status" value="1"/>
</dbReference>
<dbReference type="SUPFAM" id="SSF53335">
    <property type="entry name" value="S-adenosyl-L-methionine-dependent methyltransferases"/>
    <property type="match status" value="1"/>
</dbReference>
<evidence type="ECO:0000256" key="8">
    <source>
        <dbReference type="ARBA" id="ARBA00029295"/>
    </source>
</evidence>
<gene>
    <name evidence="9" type="primary">pcm</name>
    <name evidence="10" type="ordered locus">BN140_3032</name>
</gene>
<evidence type="ECO:0000256" key="1">
    <source>
        <dbReference type="ARBA" id="ARBA00004496"/>
    </source>
</evidence>
<dbReference type="GO" id="GO:0032259">
    <property type="term" value="P:methylation"/>
    <property type="evidence" value="ECO:0007669"/>
    <property type="project" value="UniProtKB-KW"/>
</dbReference>
<dbReference type="Pfam" id="PF01135">
    <property type="entry name" value="PCMT"/>
    <property type="match status" value="1"/>
</dbReference>
<evidence type="ECO:0000256" key="5">
    <source>
        <dbReference type="ARBA" id="ARBA00022679"/>
    </source>
</evidence>
<evidence type="ECO:0000256" key="2">
    <source>
        <dbReference type="ARBA" id="ARBA00005369"/>
    </source>
</evidence>
<proteinExistence type="inferred from homology"/>
<accession>W6PQX1</accession>
<keyword evidence="11" id="KW-1185">Reference proteome</keyword>
<dbReference type="PATRIC" id="fig|1201294.9.peg.1580"/>
<dbReference type="InterPro" id="IPR029063">
    <property type="entry name" value="SAM-dependent_MTases_sf"/>
</dbReference>